<dbReference type="Proteomes" id="UP001601444">
    <property type="component" value="Unassembled WGS sequence"/>
</dbReference>
<evidence type="ECO:0000313" key="3">
    <source>
        <dbReference type="Proteomes" id="UP001601444"/>
    </source>
</evidence>
<dbReference type="EMBL" id="JBIAMX010000006">
    <property type="protein sequence ID" value="MFF0543704.1"/>
    <property type="molecule type" value="Genomic_DNA"/>
</dbReference>
<evidence type="ECO:0000313" key="2">
    <source>
        <dbReference type="EMBL" id="MFF0543704.1"/>
    </source>
</evidence>
<evidence type="ECO:0000259" key="1">
    <source>
        <dbReference type="Pfam" id="PF00668"/>
    </source>
</evidence>
<dbReference type="Gene3D" id="3.30.559.30">
    <property type="entry name" value="Nonribosomal peptide synthetase, condensation domain"/>
    <property type="match status" value="1"/>
</dbReference>
<keyword evidence="3" id="KW-1185">Reference proteome</keyword>
<dbReference type="SUPFAM" id="SSF52777">
    <property type="entry name" value="CoA-dependent acyltransferases"/>
    <property type="match status" value="2"/>
</dbReference>
<feature type="domain" description="Condensation" evidence="1">
    <location>
        <begin position="62"/>
        <end position="353"/>
    </location>
</feature>
<dbReference type="Pfam" id="PF00668">
    <property type="entry name" value="Condensation"/>
    <property type="match status" value="1"/>
</dbReference>
<accession>A0ABW6PMU2</accession>
<proteinExistence type="predicted"/>
<dbReference type="RefSeq" id="WP_387700330.1">
    <property type="nucleotide sequence ID" value="NZ_JBIAMX010000006.1"/>
</dbReference>
<name>A0ABW6PMU2_9NOCA</name>
<dbReference type="InterPro" id="IPR023213">
    <property type="entry name" value="CAT-like_dom_sf"/>
</dbReference>
<dbReference type="Gene3D" id="3.30.559.10">
    <property type="entry name" value="Chloramphenicol acetyltransferase-like domain"/>
    <property type="match status" value="1"/>
</dbReference>
<protein>
    <submittedName>
        <fullName evidence="2">Condensation domain-containing protein</fullName>
    </submittedName>
</protein>
<comment type="caution">
    <text evidence="2">The sequence shown here is derived from an EMBL/GenBank/DDBJ whole genome shotgun (WGS) entry which is preliminary data.</text>
</comment>
<reference evidence="2 3" key="1">
    <citation type="submission" date="2024-10" db="EMBL/GenBank/DDBJ databases">
        <title>The Natural Products Discovery Center: Release of the First 8490 Sequenced Strains for Exploring Actinobacteria Biosynthetic Diversity.</title>
        <authorList>
            <person name="Kalkreuter E."/>
            <person name="Kautsar S.A."/>
            <person name="Yang D."/>
            <person name="Bader C.D."/>
            <person name="Teijaro C.N."/>
            <person name="Fluegel L."/>
            <person name="Davis C.M."/>
            <person name="Simpson J.R."/>
            <person name="Lauterbach L."/>
            <person name="Steele A.D."/>
            <person name="Gui C."/>
            <person name="Meng S."/>
            <person name="Li G."/>
            <person name="Viehrig K."/>
            <person name="Ye F."/>
            <person name="Su P."/>
            <person name="Kiefer A.F."/>
            <person name="Nichols A."/>
            <person name="Cepeda A.J."/>
            <person name="Yan W."/>
            <person name="Fan B."/>
            <person name="Jiang Y."/>
            <person name="Adhikari A."/>
            <person name="Zheng C.-J."/>
            <person name="Schuster L."/>
            <person name="Cowan T.M."/>
            <person name="Smanski M.J."/>
            <person name="Chevrette M.G."/>
            <person name="De Carvalho L.P.S."/>
            <person name="Shen B."/>
        </authorList>
    </citation>
    <scope>NUCLEOTIDE SEQUENCE [LARGE SCALE GENOMIC DNA]</scope>
    <source>
        <strain evidence="2 3">NPDC004045</strain>
    </source>
</reference>
<sequence length="487" mass="52666">MEYTHLSEFDIRPGALTLWTPESESAAWRPDARPLTSAHDRYCAATDPAETRPGRGRWIGTIFEMDAALDADAWRETLRRWHIRHEGLRSTVDAERRRWVLGPDAVGIAAQPVTGLTDGVAINTFLTEVLETQLSPLAWPHLLAATVEHRDTGDFTVLIGADHSVLDAYSQAILILELRALYRDVRDGIAPREAATFGSAADFAATEHAASGALTGDCPGVALWREFLGPDRSLPRFAPALSIAGADTPVQPSVSRHLLGLAELEAVEAVLDGRRQRLSVAVFAALALAYQRTFGADRMRTVMPVATRPDLRWLESMGWFVNVVPVDIAADPRAGTAAALEPARAALRRARAADTTSWCRALELLGVTETPTFGISFLDIRVLPNYEVVEQLRGRTLRAESYSPDEVYFWVVRAADGLRVSTRYPAALPAATMDAFLAAFTHAMTELAAPAAPAVADEFASAVSRSVAASLGADRGAGVARRVAEVG</sequence>
<gene>
    <name evidence="2" type="ORF">ACFYTF_12810</name>
</gene>
<dbReference type="InterPro" id="IPR001242">
    <property type="entry name" value="Condensation_dom"/>
</dbReference>
<organism evidence="2 3">
    <name type="scientific">Nocardia thailandica</name>
    <dbReference type="NCBI Taxonomy" id="257275"/>
    <lineage>
        <taxon>Bacteria</taxon>
        <taxon>Bacillati</taxon>
        <taxon>Actinomycetota</taxon>
        <taxon>Actinomycetes</taxon>
        <taxon>Mycobacteriales</taxon>
        <taxon>Nocardiaceae</taxon>
        <taxon>Nocardia</taxon>
    </lineage>
</organism>